<feature type="compositionally biased region" description="Polar residues" evidence="5">
    <location>
        <begin position="512"/>
        <end position="538"/>
    </location>
</feature>
<dbReference type="PANTHER" id="PTHR13055:SF12">
    <property type="entry name" value="LD40707P"/>
    <property type="match status" value="1"/>
</dbReference>
<evidence type="ECO:0000256" key="4">
    <source>
        <dbReference type="ARBA" id="ARBA00022989"/>
    </source>
</evidence>
<feature type="signal peptide" evidence="7">
    <location>
        <begin position="1"/>
        <end position="20"/>
    </location>
</feature>
<feature type="compositionally biased region" description="Polar residues" evidence="5">
    <location>
        <begin position="561"/>
        <end position="576"/>
    </location>
</feature>
<evidence type="ECO:0000256" key="7">
    <source>
        <dbReference type="SAM" id="SignalP"/>
    </source>
</evidence>
<feature type="compositionally biased region" description="Polar residues" evidence="5">
    <location>
        <begin position="599"/>
        <end position="615"/>
    </location>
</feature>
<feature type="chain" id="PRO_5029611398" evidence="7">
    <location>
        <begin position="21"/>
        <end position="706"/>
    </location>
</feature>
<evidence type="ECO:0000256" key="6">
    <source>
        <dbReference type="SAM" id="Phobius"/>
    </source>
</evidence>
<feature type="region of interest" description="Disordered" evidence="5">
    <location>
        <begin position="111"/>
        <end position="193"/>
    </location>
</feature>
<dbReference type="GO" id="GO:0016020">
    <property type="term" value="C:membrane"/>
    <property type="evidence" value="ECO:0007669"/>
    <property type="project" value="UniProtKB-SubCell"/>
</dbReference>
<dbReference type="AlphaFoldDB" id="A0A7J7JIF5"/>
<organism evidence="8 9">
    <name type="scientific">Bugula neritina</name>
    <name type="common">Brown bryozoan</name>
    <name type="synonym">Sertularia neritina</name>
    <dbReference type="NCBI Taxonomy" id="10212"/>
    <lineage>
        <taxon>Eukaryota</taxon>
        <taxon>Metazoa</taxon>
        <taxon>Spiralia</taxon>
        <taxon>Lophotrochozoa</taxon>
        <taxon>Bryozoa</taxon>
        <taxon>Gymnolaemata</taxon>
        <taxon>Cheilostomatida</taxon>
        <taxon>Flustrina</taxon>
        <taxon>Buguloidea</taxon>
        <taxon>Bugulidae</taxon>
        <taxon>Bugula</taxon>
    </lineage>
</organism>
<feature type="compositionally biased region" description="Low complexity" evidence="5">
    <location>
        <begin position="539"/>
        <end position="551"/>
    </location>
</feature>
<evidence type="ECO:0000313" key="9">
    <source>
        <dbReference type="Proteomes" id="UP000593567"/>
    </source>
</evidence>
<evidence type="ECO:0000256" key="2">
    <source>
        <dbReference type="ARBA" id="ARBA00022692"/>
    </source>
</evidence>
<keyword evidence="2 6" id="KW-0812">Transmembrane</keyword>
<evidence type="ECO:0000256" key="3">
    <source>
        <dbReference type="ARBA" id="ARBA00022729"/>
    </source>
</evidence>
<evidence type="ECO:0000313" key="8">
    <source>
        <dbReference type="EMBL" id="KAF6026060.1"/>
    </source>
</evidence>
<dbReference type="Proteomes" id="UP000593567">
    <property type="component" value="Unassembled WGS sequence"/>
</dbReference>
<name>A0A7J7JIF5_BUGNE</name>
<proteinExistence type="predicted"/>
<feature type="region of interest" description="Disordered" evidence="5">
    <location>
        <begin position="599"/>
        <end position="622"/>
    </location>
</feature>
<comment type="caution">
    <text evidence="8">The sequence shown here is derived from an EMBL/GenBank/DDBJ whole genome shotgun (WGS) entry which is preliminary data.</text>
</comment>
<dbReference type="InterPro" id="IPR031152">
    <property type="entry name" value="PLXDC"/>
</dbReference>
<feature type="compositionally biased region" description="Low complexity" evidence="5">
    <location>
        <begin position="114"/>
        <end position="142"/>
    </location>
</feature>
<feature type="compositionally biased region" description="Low complexity" evidence="5">
    <location>
        <begin position="491"/>
        <end position="511"/>
    </location>
</feature>
<gene>
    <name evidence="8" type="ORF">EB796_015638</name>
</gene>
<comment type="subcellular location">
    <subcellularLocation>
        <location evidence="1">Membrane</location>
        <topology evidence="1">Single-pass type I membrane protein</topology>
    </subcellularLocation>
</comment>
<feature type="region of interest" description="Disordered" evidence="5">
    <location>
        <begin position="491"/>
        <end position="576"/>
    </location>
</feature>
<feature type="compositionally biased region" description="Polar residues" evidence="5">
    <location>
        <begin position="143"/>
        <end position="191"/>
    </location>
</feature>
<evidence type="ECO:0000256" key="1">
    <source>
        <dbReference type="ARBA" id="ARBA00004479"/>
    </source>
</evidence>
<dbReference type="OrthoDB" id="6285106at2759"/>
<reference evidence="8" key="1">
    <citation type="submission" date="2020-06" db="EMBL/GenBank/DDBJ databases">
        <title>Draft genome of Bugula neritina, a colonial animal packing powerful symbionts and potential medicines.</title>
        <authorList>
            <person name="Rayko M."/>
        </authorList>
    </citation>
    <scope>NUCLEOTIDE SEQUENCE [LARGE SCALE GENOMIC DNA]</scope>
    <source>
        <strain evidence="8">Kwan_BN1</strain>
    </source>
</reference>
<keyword evidence="6" id="KW-0472">Membrane</keyword>
<feature type="transmembrane region" description="Helical" evidence="6">
    <location>
        <begin position="626"/>
        <end position="651"/>
    </location>
</feature>
<sequence>MALMVLMSMLNSFFVVPSQCIEMKCKDRILIDAIFLSIILLLTLVCVHCSTHEVSTVHSVKDNLYNTRAKSLENANHQNFLEYKSFSYDSYKGDNSKLIIRNKRDITTDSNLNTTSLATTQAQPSTTTTNGSTTASNASSTSDPIQTTEIYTNKTNSSPNSLTASTSPNLTTTENPSEFTTSPGSNITNTTEVHDDRQYYTVRYVEDEAEAQKYWREMNSSVKQTHVALDGHRVALQLLLPWKFKFYGHDVDKITVAVGGFLYMSPYLHRYLTATQYVAPLMANFDATAGQGETDVFFANLHDALIIEWQNMHLNDQEDAGGFSFQAQLYKNTGQIVFAYKNVPIPVGNISDIAHSVKVGIADAFYVDIGPFRSIYDYHTIKIDFGKVKSNSAIILNHKTTCNMLEDCLSCHAANLPGFECHWCDTLGRCSDSLDRRRQEWVTNSCPVESVDREQCASAPPTSASTSETTISKIFNSSTSSITLTASKSSSLVSSSSSPSTISLTSHNSSLHGNATTPGFTTESSKTFNSTNHTSVSLSPKTHSTSMLSSSSEREQKSTTATLPTRQGVGSTTDNVTSTEVMNVSVTYTQPPCASAFNTSTSECGDQVPSKQTQNEQKDQKKSSHLVVQIITPIIFLLILSAIVFLIVYGYRNPTSVVGQFLIKYRPGQLRRMWRSRGSREDSYRLSSRLSSTSQTLTNEAYDDRL</sequence>
<protein>
    <submittedName>
        <fullName evidence="8">PLXDC2</fullName>
    </submittedName>
</protein>
<keyword evidence="4 6" id="KW-1133">Transmembrane helix</keyword>
<evidence type="ECO:0000256" key="5">
    <source>
        <dbReference type="SAM" id="MobiDB-lite"/>
    </source>
</evidence>
<accession>A0A7J7JIF5</accession>
<keyword evidence="3 7" id="KW-0732">Signal</keyword>
<keyword evidence="9" id="KW-1185">Reference proteome</keyword>
<dbReference type="EMBL" id="VXIV02002359">
    <property type="protein sequence ID" value="KAF6026060.1"/>
    <property type="molecule type" value="Genomic_DNA"/>
</dbReference>
<dbReference type="PANTHER" id="PTHR13055">
    <property type="entry name" value="TUMOR ENDOTHELIAL MARKER 7 RELATED"/>
    <property type="match status" value="1"/>
</dbReference>